<dbReference type="Proteomes" id="UP000011575">
    <property type="component" value="Unassembled WGS sequence"/>
</dbReference>
<reference evidence="2 3" key="1">
    <citation type="journal article" date="2014" name="PLoS Genet.">
        <title>Phylogenetically driven sequencing of extremely halophilic archaea reveals strategies for static and dynamic osmo-response.</title>
        <authorList>
            <person name="Becker E.A."/>
            <person name="Seitzer P.M."/>
            <person name="Tritt A."/>
            <person name="Larsen D."/>
            <person name="Krusor M."/>
            <person name="Yao A.I."/>
            <person name="Wu D."/>
            <person name="Madern D."/>
            <person name="Eisen J.A."/>
            <person name="Darling A.E."/>
            <person name="Facciotti M.T."/>
        </authorList>
    </citation>
    <scope>NUCLEOTIDE SEQUENCE [LARGE SCALE GENOMIC DNA]</scope>
    <source>
        <strain evidence="2 3">JCM 13560</strain>
    </source>
</reference>
<dbReference type="AlphaFoldDB" id="M0PG47"/>
<organism evidence="2 3">
    <name type="scientific">Halorubrum aidingense JCM 13560</name>
    <dbReference type="NCBI Taxonomy" id="1230454"/>
    <lineage>
        <taxon>Archaea</taxon>
        <taxon>Methanobacteriati</taxon>
        <taxon>Methanobacteriota</taxon>
        <taxon>Stenosarchaea group</taxon>
        <taxon>Halobacteria</taxon>
        <taxon>Halobacteriales</taxon>
        <taxon>Haloferacaceae</taxon>
        <taxon>Halorubrum</taxon>
    </lineage>
</organism>
<gene>
    <name evidence="2" type="ORF">C461_08559</name>
</gene>
<evidence type="ECO:0000313" key="2">
    <source>
        <dbReference type="EMBL" id="EMA67765.1"/>
    </source>
</evidence>
<evidence type="ECO:0000256" key="1">
    <source>
        <dbReference type="SAM" id="MobiDB-lite"/>
    </source>
</evidence>
<dbReference type="RefSeq" id="WP_008000353.1">
    <property type="nucleotide sequence ID" value="NZ_AOJI01000022.1"/>
</dbReference>
<dbReference type="PATRIC" id="fig|1230454.4.peg.1731"/>
<dbReference type="OrthoDB" id="236558at2157"/>
<name>M0PG47_9EURY</name>
<proteinExistence type="predicted"/>
<keyword evidence="3" id="KW-1185">Reference proteome</keyword>
<accession>M0PG47</accession>
<evidence type="ECO:0000313" key="3">
    <source>
        <dbReference type="Proteomes" id="UP000011575"/>
    </source>
</evidence>
<sequence length="438" mass="47480">MFPAALFGGDSRPDSTLIETDHAYQEFEIVVSGEYQGIESSIELYGDYINSLVKAETHNASRADRMAEIRASDSNGENQKRAQALYDYLDGEATVGERFVVTFPDARLRDSDEALASRVTPPRLLRSTTGETIGRAAQDDDGNVFRWESAVPRLSARISHPWPPLGTTGPFNPNETLLAAGGDGGTDSPTVNVGPLLDPARNDNEHDGVSIANGAVTGFTWDERGSWGEETRVGAARLTPMLVASVSAQPEGCPEPIPALLFVQRVRHEGQCIYVGGWTINDNALYQDSVTILAAETAPEVVAVALEEPDENDGEDIRQAILSELDTERCDERCRLGSVTYDGEVGEDGTLNEAVEQFLPAAYGDGKKRRLLANDVWESAGGRDNRTSVQGMVVPLNPPIVHVDYPAAATCRPCETWYCWLPCPSTNLVPAVNNISSR</sequence>
<comment type="caution">
    <text evidence="2">The sequence shown here is derived from an EMBL/GenBank/DDBJ whole genome shotgun (WGS) entry which is preliminary data.</text>
</comment>
<dbReference type="EMBL" id="AOJI01000022">
    <property type="protein sequence ID" value="EMA67765.1"/>
    <property type="molecule type" value="Genomic_DNA"/>
</dbReference>
<feature type="region of interest" description="Disordered" evidence="1">
    <location>
        <begin position="157"/>
        <end position="188"/>
    </location>
</feature>
<protein>
    <submittedName>
        <fullName evidence="2">Uncharacterized protein</fullName>
    </submittedName>
</protein>